<dbReference type="EMBL" id="JAUTDP010000002">
    <property type="protein sequence ID" value="KAK3401768.1"/>
    <property type="molecule type" value="Genomic_DNA"/>
</dbReference>
<feature type="region of interest" description="Disordered" evidence="1">
    <location>
        <begin position="333"/>
        <end position="352"/>
    </location>
</feature>
<reference evidence="3" key="2">
    <citation type="submission" date="2023-07" db="EMBL/GenBank/DDBJ databases">
        <authorList>
            <consortium name="Lawrence Berkeley National Laboratory"/>
            <person name="Haridas S."/>
            <person name="Hensen N."/>
            <person name="Bonometti L."/>
            <person name="Westerberg I."/>
            <person name="Brannstrom I.O."/>
            <person name="Guillou S."/>
            <person name="Cros-Aarteil S."/>
            <person name="Calhoun S."/>
            <person name="Kuo A."/>
            <person name="Mondo S."/>
            <person name="Pangilinan J."/>
            <person name="Riley R."/>
            <person name="LaButti K."/>
            <person name="Andreopoulos B."/>
            <person name="Lipzen A."/>
            <person name="Chen C."/>
            <person name="Yanf M."/>
            <person name="Daum C."/>
            <person name="Ng V."/>
            <person name="Clum A."/>
            <person name="Steindorff A."/>
            <person name="Ohm R."/>
            <person name="Martin F."/>
            <person name="Silar P."/>
            <person name="Natvig D."/>
            <person name="Lalanne C."/>
            <person name="Gautier V."/>
            <person name="Ament-velasquez S.L."/>
            <person name="Kruys A."/>
            <person name="Hutchinson M.I."/>
            <person name="Powell A.J."/>
            <person name="Barry K."/>
            <person name="Miller A.N."/>
            <person name="Grigoriev I.V."/>
            <person name="Debuchy R."/>
            <person name="Gladieux P."/>
            <person name="Thoren M.H."/>
            <person name="Johannesson H."/>
        </authorList>
    </citation>
    <scope>NUCLEOTIDE SEQUENCE</scope>
    <source>
        <strain evidence="3">FGSC 1904</strain>
    </source>
</reference>
<feature type="compositionally biased region" description="Polar residues" evidence="1">
    <location>
        <begin position="155"/>
        <end position="171"/>
    </location>
</feature>
<feature type="region of interest" description="Disordered" evidence="1">
    <location>
        <begin position="1"/>
        <end position="277"/>
    </location>
</feature>
<dbReference type="AlphaFoldDB" id="A0AAE0UF45"/>
<sequence length="1090" mass="118289">MEAGHSISSRSMPSMSTQPLDPDPIPRPPSASLGRKSSIRAVPYDPNDTRLPLAHSLSGLSTGSYSPSGWPFPKSHQRQNSKSKLPLPVDTGSPVKMDRRETSPSRRFAQRSMLRAAASAPSRQGSFHESSLRNETFSNAHKSSNLDEERDSDETNNGASRASQANAANVNESEERPKSRHGRPESLSRASASSLASRPKTPFPFSDPDDMPTERPTNPTPHAALTRQSGEFQDPRFTAEYFETINIRDRTPSPEPLTPPRRLSVTQSDSTDAMYGGSRQVSTFSTLHEVDEEDGDHDADKRNKRNSVDLEPSMTFVQDTSESQAFADQNINLESPSSAQQDESAISARRATSNTYSIHQNVNIGEGTPDRGIILIDPNLTADLSTHNISRVTSGSRRWTPLPNIDSIRRGPKIRHHRVIPEPGAGGIAPARSGIIPPVNTLADLAILGGNGSGNKLHDLEEQDPEQQERTQRVIRLQRWLIPVSFGMLQVSIISFVASIAVFATRTSQSPISAGIIAWVSISTVLLVSSLATLVIGACALGRLRKQQTGEDPWIEMHRLARALPPRPPAEKDGDKTDKKGKGLAKEDKAATEEAWKKFADDQEQLRKYVEKLEQEILDIKEKKEEEQAMMHAAKQKLQQASKKQQTDEDLHPIGTAISTGDHSPDSKSHSHPTQQPTAEDCPDCPGSSGQPSEDGDTSLTPKAPKATHNAPRNSLIAENKPTYYHTSGNRRRPRSNTTGHQSLHRLIGPPTESTGFGVPASNSGGTIGSLNVQQHLHGFYSPSRGNNRPSYASCHAARGHGSTCPDVGDTATRGGSRTSYKPGFRPPNAPSLAASLILGGMGVPISETQSSILTELCEAVTLSSYSVNGSTTGGGIHESYSPLGRDEIAGVLKKACFIDDNNNKSDKGVSPRPSSPSPPVMHLAGRVEVGTSSSSTSTSSTITRAESEKTGVESNNNKTTKRKMVGGMRAVPPSSEIAPEDDYRHDDQHEHEPMPQIPEMAKLHQRYQHRHPYQYQYQYQIPKLSLSLNEEQKQKAYWGTFRKTPSQRGDVRGMEFFEPGPGPGPDLGSSSGFVGFPAAAAGGGGHQTR</sequence>
<feature type="region of interest" description="Disordered" evidence="1">
    <location>
        <begin position="289"/>
        <end position="313"/>
    </location>
</feature>
<keyword evidence="2" id="KW-0472">Membrane</keyword>
<feature type="region of interest" description="Disordered" evidence="1">
    <location>
        <begin position="901"/>
        <end position="992"/>
    </location>
</feature>
<name>A0AAE0UF45_SORBR</name>
<evidence type="ECO:0000256" key="2">
    <source>
        <dbReference type="SAM" id="Phobius"/>
    </source>
</evidence>
<accession>A0AAE0UF45</accession>
<feature type="compositionally biased region" description="Basic and acidic residues" evidence="1">
    <location>
        <begin position="569"/>
        <end position="590"/>
    </location>
</feature>
<proteinExistence type="predicted"/>
<feature type="region of interest" description="Disordered" evidence="1">
    <location>
        <begin position="1049"/>
        <end position="1090"/>
    </location>
</feature>
<organism evidence="3 4">
    <name type="scientific">Sordaria brevicollis</name>
    <dbReference type="NCBI Taxonomy" id="83679"/>
    <lineage>
        <taxon>Eukaryota</taxon>
        <taxon>Fungi</taxon>
        <taxon>Dikarya</taxon>
        <taxon>Ascomycota</taxon>
        <taxon>Pezizomycotina</taxon>
        <taxon>Sordariomycetes</taxon>
        <taxon>Sordariomycetidae</taxon>
        <taxon>Sordariales</taxon>
        <taxon>Sordariaceae</taxon>
        <taxon>Sordaria</taxon>
    </lineage>
</organism>
<reference evidence="3" key="1">
    <citation type="journal article" date="2023" name="Mol. Phylogenet. Evol.">
        <title>Genome-scale phylogeny and comparative genomics of the fungal order Sordariales.</title>
        <authorList>
            <person name="Hensen N."/>
            <person name="Bonometti L."/>
            <person name="Westerberg I."/>
            <person name="Brannstrom I.O."/>
            <person name="Guillou S."/>
            <person name="Cros-Aarteil S."/>
            <person name="Calhoun S."/>
            <person name="Haridas S."/>
            <person name="Kuo A."/>
            <person name="Mondo S."/>
            <person name="Pangilinan J."/>
            <person name="Riley R."/>
            <person name="LaButti K."/>
            <person name="Andreopoulos B."/>
            <person name="Lipzen A."/>
            <person name="Chen C."/>
            <person name="Yan M."/>
            <person name="Daum C."/>
            <person name="Ng V."/>
            <person name="Clum A."/>
            <person name="Steindorff A."/>
            <person name="Ohm R.A."/>
            <person name="Martin F."/>
            <person name="Silar P."/>
            <person name="Natvig D.O."/>
            <person name="Lalanne C."/>
            <person name="Gautier V."/>
            <person name="Ament-Velasquez S.L."/>
            <person name="Kruys A."/>
            <person name="Hutchinson M.I."/>
            <person name="Powell A.J."/>
            <person name="Barry K."/>
            <person name="Miller A.N."/>
            <person name="Grigoriev I.V."/>
            <person name="Debuchy R."/>
            <person name="Gladieux P."/>
            <person name="Hiltunen Thoren M."/>
            <person name="Johannesson H."/>
        </authorList>
    </citation>
    <scope>NUCLEOTIDE SEQUENCE</scope>
    <source>
        <strain evidence="3">FGSC 1904</strain>
    </source>
</reference>
<feature type="transmembrane region" description="Helical" evidence="2">
    <location>
        <begin position="480"/>
        <end position="504"/>
    </location>
</feature>
<feature type="transmembrane region" description="Helical" evidence="2">
    <location>
        <begin position="516"/>
        <end position="541"/>
    </location>
</feature>
<feature type="compositionally biased region" description="Polar residues" evidence="1">
    <location>
        <begin position="121"/>
        <end position="143"/>
    </location>
</feature>
<keyword evidence="2" id="KW-1133">Transmembrane helix</keyword>
<evidence type="ECO:0000313" key="3">
    <source>
        <dbReference type="EMBL" id="KAK3401768.1"/>
    </source>
</evidence>
<feature type="compositionally biased region" description="Basic and acidic residues" evidence="1">
    <location>
        <begin position="982"/>
        <end position="992"/>
    </location>
</feature>
<feature type="region of interest" description="Disordered" evidence="1">
    <location>
        <begin position="802"/>
        <end position="827"/>
    </location>
</feature>
<feature type="compositionally biased region" description="Low complexity" evidence="1">
    <location>
        <begin position="1"/>
        <end position="20"/>
    </location>
</feature>
<feature type="compositionally biased region" description="Basic and acidic residues" evidence="1">
    <location>
        <begin position="173"/>
        <end position="186"/>
    </location>
</feature>
<feature type="region of interest" description="Disordered" evidence="1">
    <location>
        <begin position="628"/>
        <end position="760"/>
    </location>
</feature>
<feature type="compositionally biased region" description="Polar residues" evidence="1">
    <location>
        <begin position="58"/>
        <end position="67"/>
    </location>
</feature>
<gene>
    <name evidence="3" type="ORF">B0T20DRAFT_347115</name>
</gene>
<keyword evidence="4" id="KW-1185">Reference proteome</keyword>
<evidence type="ECO:0000256" key="1">
    <source>
        <dbReference type="SAM" id="MobiDB-lite"/>
    </source>
</evidence>
<feature type="compositionally biased region" description="Low complexity" evidence="1">
    <location>
        <begin position="1067"/>
        <end position="1081"/>
    </location>
</feature>
<comment type="caution">
    <text evidence="3">The sequence shown here is derived from an EMBL/GenBank/DDBJ whole genome shotgun (WGS) entry which is preliminary data.</text>
</comment>
<feature type="compositionally biased region" description="Low complexity" evidence="1">
    <location>
        <begin position="187"/>
        <end position="198"/>
    </location>
</feature>
<evidence type="ECO:0000313" key="4">
    <source>
        <dbReference type="Proteomes" id="UP001281003"/>
    </source>
</evidence>
<feature type="region of interest" description="Disordered" evidence="1">
    <location>
        <begin position="561"/>
        <end position="590"/>
    </location>
</feature>
<feature type="compositionally biased region" description="Low complexity" evidence="1">
    <location>
        <begin position="932"/>
        <end position="942"/>
    </location>
</feature>
<dbReference type="Proteomes" id="UP001281003">
    <property type="component" value="Unassembled WGS sequence"/>
</dbReference>
<keyword evidence="2" id="KW-0812">Transmembrane</keyword>
<protein>
    <submittedName>
        <fullName evidence="3">Uncharacterized protein</fullName>
    </submittedName>
</protein>